<dbReference type="SUPFAM" id="SSF52540">
    <property type="entry name" value="P-loop containing nucleoside triphosphate hydrolases"/>
    <property type="match status" value="1"/>
</dbReference>
<accession>A0A2W4U6C3</accession>
<dbReference type="Gene3D" id="2.70.50.60">
    <property type="entry name" value="abc- transporter (atp binding component) like domain"/>
    <property type="match status" value="1"/>
</dbReference>
<keyword evidence="3" id="KW-0547">Nucleotide-binding</keyword>
<keyword evidence="4" id="KW-0067">ATP-binding</keyword>
<reference evidence="6 7" key="2">
    <citation type="submission" date="2018-06" db="EMBL/GenBank/DDBJ databases">
        <title>Metagenomic assembly of (sub)arctic Cyanobacteria and their associated microbiome from non-axenic cultures.</title>
        <authorList>
            <person name="Baurain D."/>
        </authorList>
    </citation>
    <scope>NUCLEOTIDE SEQUENCE [LARGE SCALE GENOMIC DNA]</scope>
    <source>
        <strain evidence="6">ULC129bin1</strain>
    </source>
</reference>
<dbReference type="GO" id="GO:0016020">
    <property type="term" value="C:membrane"/>
    <property type="evidence" value="ECO:0007669"/>
    <property type="project" value="InterPro"/>
</dbReference>
<evidence type="ECO:0000256" key="2">
    <source>
        <dbReference type="ARBA" id="ARBA00022448"/>
    </source>
</evidence>
<dbReference type="AlphaFoldDB" id="A0A2W4U6C3"/>
<feature type="domain" description="ABC transporter" evidence="5">
    <location>
        <begin position="6"/>
        <end position="267"/>
    </location>
</feature>
<dbReference type="GO" id="GO:0016887">
    <property type="term" value="F:ATP hydrolysis activity"/>
    <property type="evidence" value="ECO:0007669"/>
    <property type="project" value="InterPro"/>
</dbReference>
<dbReference type="InterPro" id="IPR003593">
    <property type="entry name" value="AAA+_ATPase"/>
</dbReference>
<dbReference type="CDD" id="cd03220">
    <property type="entry name" value="ABC_KpsT_Wzt"/>
    <property type="match status" value="1"/>
</dbReference>
<dbReference type="PROSITE" id="PS50893">
    <property type="entry name" value="ABC_TRANSPORTER_2"/>
    <property type="match status" value="1"/>
</dbReference>
<gene>
    <name evidence="6" type="ORF">DCF25_14795</name>
</gene>
<keyword evidence="2" id="KW-0813">Transport</keyword>
<dbReference type="Proteomes" id="UP000249354">
    <property type="component" value="Unassembled WGS sequence"/>
</dbReference>
<comment type="caution">
    <text evidence="6">The sequence shown here is derived from an EMBL/GenBank/DDBJ whole genome shotgun (WGS) entry which is preliminary data.</text>
</comment>
<evidence type="ECO:0000259" key="5">
    <source>
        <dbReference type="PROSITE" id="PS50893"/>
    </source>
</evidence>
<dbReference type="InterPro" id="IPR015860">
    <property type="entry name" value="ABC_transpr_TagH-like"/>
</dbReference>
<name>A0A2W4U6C3_9CYAN</name>
<dbReference type="InterPro" id="IPR029439">
    <property type="entry name" value="Wzt_C"/>
</dbReference>
<protein>
    <submittedName>
        <fullName evidence="6">Teichoic-acid-transporting ATPase</fullName>
    </submittedName>
</protein>
<evidence type="ECO:0000256" key="3">
    <source>
        <dbReference type="ARBA" id="ARBA00022741"/>
    </source>
</evidence>
<reference evidence="7" key="1">
    <citation type="submission" date="2018-04" db="EMBL/GenBank/DDBJ databases">
        <authorList>
            <person name="Cornet L."/>
        </authorList>
    </citation>
    <scope>NUCLEOTIDE SEQUENCE [LARGE SCALE GENOMIC DNA]</scope>
</reference>
<dbReference type="GO" id="GO:0005524">
    <property type="term" value="F:ATP binding"/>
    <property type="evidence" value="ECO:0007669"/>
    <property type="project" value="UniProtKB-KW"/>
</dbReference>
<dbReference type="PANTHER" id="PTHR46743:SF2">
    <property type="entry name" value="TEICHOIC ACIDS EXPORT ATP-BINDING PROTEIN TAGH"/>
    <property type="match status" value="1"/>
</dbReference>
<comment type="similarity">
    <text evidence="1">Belongs to the ABC transporter superfamily.</text>
</comment>
<dbReference type="GO" id="GO:0140359">
    <property type="term" value="F:ABC-type transporter activity"/>
    <property type="evidence" value="ECO:0007669"/>
    <property type="project" value="InterPro"/>
</dbReference>
<dbReference type="InterPro" id="IPR027417">
    <property type="entry name" value="P-loop_NTPase"/>
</dbReference>
<dbReference type="SMART" id="SM00382">
    <property type="entry name" value="AAA"/>
    <property type="match status" value="1"/>
</dbReference>
<evidence type="ECO:0000256" key="1">
    <source>
        <dbReference type="ARBA" id="ARBA00005417"/>
    </source>
</evidence>
<evidence type="ECO:0000313" key="6">
    <source>
        <dbReference type="EMBL" id="PZO14600.1"/>
    </source>
</evidence>
<dbReference type="PANTHER" id="PTHR46743">
    <property type="entry name" value="TEICHOIC ACIDS EXPORT ATP-BINDING PROTEIN TAGH"/>
    <property type="match status" value="1"/>
</dbReference>
<sequence>MSDTVIQVENVSKKYVIGHQDNAGYATLRDQMSKGAKSLAQQLGRPFGKQISASTKEEFWALKEVSFEVKQGDRLGIIGRNGAGKSTLLKILSRITEPTAGQITIQGRVASLLEVGTGFHPELTGRENIFLNGAILGMSKLEIKKKFDEIVDFAEIEKFLDTPVKRYSSGMYVRLAFAVAAHLEPEILIVDEVLAVGDIQFQKKCFGKMEEFSEIGGRTILFVSHNIDAIQRLCSRCIVLDKGQLVDYSQPSLAIRRYLNKASKQSSPCKWIDLSKLERTGTGDAKFMAVQYRSPDSLTDGHNSGHLWPKSAVDFEVVVHSNLDRDISSFAISILSETGVILVNIDSISTGRLIRLHAGTTHIGAKVKSLYLRPGQYSVSLWMDITGSGSDRDCLDYIESAFELEVMSAITDQLGVESLGNVDCDFSIFEIKSSLISRKGEI</sequence>
<dbReference type="Gene3D" id="3.40.50.300">
    <property type="entry name" value="P-loop containing nucleotide triphosphate hydrolases"/>
    <property type="match status" value="1"/>
</dbReference>
<dbReference type="InterPro" id="IPR003439">
    <property type="entry name" value="ABC_transporter-like_ATP-bd"/>
</dbReference>
<dbReference type="EMBL" id="QBMC01000106">
    <property type="protein sequence ID" value="PZO14600.1"/>
    <property type="molecule type" value="Genomic_DNA"/>
</dbReference>
<dbReference type="InterPro" id="IPR050683">
    <property type="entry name" value="Bact_Polysacc_Export_ATP-bd"/>
</dbReference>
<proteinExistence type="inferred from homology"/>
<dbReference type="CDD" id="cd10147">
    <property type="entry name" value="Wzt_C-like"/>
    <property type="match status" value="1"/>
</dbReference>
<organism evidence="6 7">
    <name type="scientific">Leptolyngbya foveolarum</name>
    <dbReference type="NCBI Taxonomy" id="47253"/>
    <lineage>
        <taxon>Bacteria</taxon>
        <taxon>Bacillati</taxon>
        <taxon>Cyanobacteriota</taxon>
        <taxon>Cyanophyceae</taxon>
        <taxon>Leptolyngbyales</taxon>
        <taxon>Leptolyngbyaceae</taxon>
        <taxon>Leptolyngbya group</taxon>
        <taxon>Leptolyngbya</taxon>
    </lineage>
</organism>
<dbReference type="Pfam" id="PF14524">
    <property type="entry name" value="Wzt_C"/>
    <property type="match status" value="1"/>
</dbReference>
<evidence type="ECO:0000313" key="7">
    <source>
        <dbReference type="Proteomes" id="UP000249354"/>
    </source>
</evidence>
<dbReference type="Pfam" id="PF00005">
    <property type="entry name" value="ABC_tran"/>
    <property type="match status" value="1"/>
</dbReference>
<evidence type="ECO:0000256" key="4">
    <source>
        <dbReference type="ARBA" id="ARBA00022840"/>
    </source>
</evidence>